<dbReference type="AlphaFoldDB" id="A0A5D4KJA0"/>
<dbReference type="Proteomes" id="UP000323317">
    <property type="component" value="Unassembled WGS sequence"/>
</dbReference>
<name>A0A5D4KJA0_9BACI</name>
<accession>A0A5D4KJA0</accession>
<dbReference type="Pfam" id="PF10604">
    <property type="entry name" value="Polyketide_cyc2"/>
    <property type="match status" value="1"/>
</dbReference>
<organism evidence="1 2">
    <name type="scientific">Rossellomorea vietnamensis</name>
    <dbReference type="NCBI Taxonomy" id="218284"/>
    <lineage>
        <taxon>Bacteria</taxon>
        <taxon>Bacillati</taxon>
        <taxon>Bacillota</taxon>
        <taxon>Bacilli</taxon>
        <taxon>Bacillales</taxon>
        <taxon>Bacillaceae</taxon>
        <taxon>Rossellomorea</taxon>
    </lineage>
</organism>
<dbReference type="SUPFAM" id="SSF55961">
    <property type="entry name" value="Bet v1-like"/>
    <property type="match status" value="1"/>
</dbReference>
<protein>
    <submittedName>
        <fullName evidence="1">ATPase</fullName>
    </submittedName>
</protein>
<evidence type="ECO:0000313" key="2">
    <source>
        <dbReference type="Proteomes" id="UP000323317"/>
    </source>
</evidence>
<dbReference type="InterPro" id="IPR019587">
    <property type="entry name" value="Polyketide_cyclase/dehydratase"/>
</dbReference>
<evidence type="ECO:0000313" key="1">
    <source>
        <dbReference type="EMBL" id="TYR76959.1"/>
    </source>
</evidence>
<proteinExistence type="predicted"/>
<dbReference type="Gene3D" id="3.30.530.20">
    <property type="match status" value="1"/>
</dbReference>
<dbReference type="InterPro" id="IPR023393">
    <property type="entry name" value="START-like_dom_sf"/>
</dbReference>
<reference evidence="1 2" key="1">
    <citation type="submission" date="2019-08" db="EMBL/GenBank/DDBJ databases">
        <title>Bacillus genomes from the desert of Cuatro Cienegas, Coahuila.</title>
        <authorList>
            <person name="Olmedo-Alvarez G."/>
        </authorList>
    </citation>
    <scope>NUCLEOTIDE SEQUENCE [LARGE SCALE GENOMIC DNA]</scope>
    <source>
        <strain evidence="1 2">CH40_1T</strain>
    </source>
</reference>
<comment type="caution">
    <text evidence="1">The sequence shown here is derived from an EMBL/GenBank/DDBJ whole genome shotgun (WGS) entry which is preliminary data.</text>
</comment>
<dbReference type="EMBL" id="VTEH01000002">
    <property type="protein sequence ID" value="TYR76959.1"/>
    <property type="molecule type" value="Genomic_DNA"/>
</dbReference>
<gene>
    <name evidence="1" type="ORF">FZC79_04485</name>
</gene>
<sequence>MINVVTETMIEAPISKVAAYASDPENAPQWYSNISSAEWVTPKPLQLGSQIAFKAEFLGRQLAYTYEIVELIPEEKLVMKTAQGPFPMETTYSWRAINERQTMMSLQNKGEPSGFSKLFAPFMAPMMKKENKKDLAKIKLILEGI</sequence>
<dbReference type="RefSeq" id="WP_148945653.1">
    <property type="nucleotide sequence ID" value="NZ_JBNILU010000002.1"/>
</dbReference>
<dbReference type="CDD" id="cd08865">
    <property type="entry name" value="SRPBCC_10"/>
    <property type="match status" value="1"/>
</dbReference>